<dbReference type="InterPro" id="IPR040390">
    <property type="entry name" value="TIFY/JAZ"/>
</dbReference>
<dbReference type="PANTHER" id="PTHR33077:SF61">
    <property type="entry name" value="PROTEIN TIFY 3A-RELATED"/>
    <property type="match status" value="1"/>
</dbReference>
<evidence type="ECO:0000313" key="4">
    <source>
        <dbReference type="Proteomes" id="UP000886520"/>
    </source>
</evidence>
<name>A0A9D4VAR7_ADICA</name>
<comment type="caution">
    <text evidence="3">The sequence shown here is derived from an EMBL/GenBank/DDBJ whole genome shotgun (WGS) entry which is preliminary data.</text>
</comment>
<dbReference type="PANTHER" id="PTHR33077">
    <property type="entry name" value="PROTEIN TIFY 4A-RELATED-RELATED"/>
    <property type="match status" value="1"/>
</dbReference>
<dbReference type="GO" id="GO:2000022">
    <property type="term" value="P:regulation of jasmonic acid mediated signaling pathway"/>
    <property type="evidence" value="ECO:0007669"/>
    <property type="project" value="TreeGrafter"/>
</dbReference>
<proteinExistence type="inferred from homology"/>
<dbReference type="GO" id="GO:0031347">
    <property type="term" value="P:regulation of defense response"/>
    <property type="evidence" value="ECO:0007669"/>
    <property type="project" value="TreeGrafter"/>
</dbReference>
<dbReference type="AlphaFoldDB" id="A0A9D4VAR7"/>
<dbReference type="Proteomes" id="UP000886520">
    <property type="component" value="Chromosome 3"/>
</dbReference>
<sequence length="186" mass="21058">MILGYLFLQISQVIREFSMKSPNTMQPTEVQPPLTIFYDGKVAVYANTPAYKITNLFTTELGCLDQHAKGLNRSTRHTFPLYLAEAIMMLLCNDKDKHNNAREGRLHIAPSKPSCPMPFGTNKSHKQLAKRSQAELPFARKASLARFLEKRKTRVEARHREFGCQNDETTSVMDGGNDAFLSNISH</sequence>
<dbReference type="Pfam" id="PF09425">
    <property type="entry name" value="Jas_motif"/>
    <property type="match status" value="1"/>
</dbReference>
<dbReference type="GO" id="GO:0009611">
    <property type="term" value="P:response to wounding"/>
    <property type="evidence" value="ECO:0007669"/>
    <property type="project" value="TreeGrafter"/>
</dbReference>
<dbReference type="OrthoDB" id="1937734at2759"/>
<organism evidence="3 4">
    <name type="scientific">Adiantum capillus-veneris</name>
    <name type="common">Maidenhair fern</name>
    <dbReference type="NCBI Taxonomy" id="13818"/>
    <lineage>
        <taxon>Eukaryota</taxon>
        <taxon>Viridiplantae</taxon>
        <taxon>Streptophyta</taxon>
        <taxon>Embryophyta</taxon>
        <taxon>Tracheophyta</taxon>
        <taxon>Polypodiopsida</taxon>
        <taxon>Polypodiidae</taxon>
        <taxon>Polypodiales</taxon>
        <taxon>Pteridineae</taxon>
        <taxon>Pteridaceae</taxon>
        <taxon>Vittarioideae</taxon>
        <taxon>Adiantum</taxon>
    </lineage>
</organism>
<evidence type="ECO:0000256" key="1">
    <source>
        <dbReference type="ARBA" id="ARBA00008614"/>
    </source>
</evidence>
<dbReference type="InterPro" id="IPR010399">
    <property type="entry name" value="Tify_dom"/>
</dbReference>
<dbReference type="GO" id="GO:0005634">
    <property type="term" value="C:nucleus"/>
    <property type="evidence" value="ECO:0007669"/>
    <property type="project" value="TreeGrafter"/>
</dbReference>
<accession>A0A9D4VAR7</accession>
<dbReference type="EMBL" id="JABFUD020000002">
    <property type="protein sequence ID" value="KAI5083056.1"/>
    <property type="molecule type" value="Genomic_DNA"/>
</dbReference>
<keyword evidence="4" id="KW-1185">Reference proteome</keyword>
<protein>
    <recommendedName>
        <fullName evidence="2">Tify domain-containing protein</fullName>
    </recommendedName>
</protein>
<evidence type="ECO:0000259" key="2">
    <source>
        <dbReference type="PROSITE" id="PS51320"/>
    </source>
</evidence>
<reference evidence="3" key="1">
    <citation type="submission" date="2021-01" db="EMBL/GenBank/DDBJ databases">
        <title>Adiantum capillus-veneris genome.</title>
        <authorList>
            <person name="Fang Y."/>
            <person name="Liao Q."/>
        </authorList>
    </citation>
    <scope>NUCLEOTIDE SEQUENCE</scope>
    <source>
        <strain evidence="3">H3</strain>
        <tissue evidence="3">Leaf</tissue>
    </source>
</reference>
<feature type="domain" description="Tify" evidence="2">
    <location>
        <begin position="27"/>
        <end position="62"/>
    </location>
</feature>
<comment type="similarity">
    <text evidence="1">Belongs to the TIFY/JAZ family.</text>
</comment>
<dbReference type="InterPro" id="IPR018467">
    <property type="entry name" value="CCT_CS"/>
</dbReference>
<evidence type="ECO:0000313" key="3">
    <source>
        <dbReference type="EMBL" id="KAI5083056.1"/>
    </source>
</evidence>
<dbReference type="PROSITE" id="PS51320">
    <property type="entry name" value="TIFY"/>
    <property type="match status" value="1"/>
</dbReference>
<gene>
    <name evidence="3" type="ORF">GOP47_0002799</name>
</gene>